<dbReference type="Pfam" id="PF17217">
    <property type="entry name" value="UPA"/>
    <property type="match status" value="1"/>
</dbReference>
<proteinExistence type="predicted"/>
<feature type="domain" description="UPA" evidence="1">
    <location>
        <begin position="37"/>
        <end position="147"/>
    </location>
</feature>
<gene>
    <name evidence="2" type="ORF">A306_00000320</name>
</gene>
<feature type="non-terminal residue" evidence="2">
    <location>
        <position position="1"/>
    </location>
</feature>
<protein>
    <recommendedName>
        <fullName evidence="1">UPA domain-containing protein</fullName>
    </recommendedName>
</protein>
<dbReference type="EMBL" id="AKCR02000270">
    <property type="protein sequence ID" value="PKK17767.1"/>
    <property type="molecule type" value="Genomic_DNA"/>
</dbReference>
<comment type="caution">
    <text evidence="2">The sequence shown here is derived from an EMBL/GenBank/DDBJ whole genome shotgun (WGS) entry which is preliminary data.</text>
</comment>
<dbReference type="AlphaFoldDB" id="A0A2I0LK08"/>
<dbReference type="GO" id="GO:0033564">
    <property type="term" value="P:anterior/posterior axon guidance"/>
    <property type="evidence" value="ECO:0007669"/>
    <property type="project" value="TreeGrafter"/>
</dbReference>
<reference evidence="2 3" key="1">
    <citation type="journal article" date="2013" name="Science">
        <title>Genomic diversity and evolution of the head crest in the rock pigeon.</title>
        <authorList>
            <person name="Shapiro M.D."/>
            <person name="Kronenberg Z."/>
            <person name="Li C."/>
            <person name="Domyan E.T."/>
            <person name="Pan H."/>
            <person name="Campbell M."/>
            <person name="Tan H."/>
            <person name="Huff C.D."/>
            <person name="Hu H."/>
            <person name="Vickrey A.I."/>
            <person name="Nielsen S.C."/>
            <person name="Stringham S.A."/>
            <person name="Hu H."/>
            <person name="Willerslev E."/>
            <person name="Gilbert M.T."/>
            <person name="Yandell M."/>
            <person name="Zhang G."/>
            <person name="Wang J."/>
        </authorList>
    </citation>
    <scope>NUCLEOTIDE SEQUENCE [LARGE SCALE GENOMIC DNA]</scope>
    <source>
        <tissue evidence="2">Blood</tissue>
    </source>
</reference>
<keyword evidence="3" id="KW-1185">Reference proteome</keyword>
<dbReference type="InterPro" id="IPR033772">
    <property type="entry name" value="UPA"/>
</dbReference>
<evidence type="ECO:0000259" key="1">
    <source>
        <dbReference type="Pfam" id="PF17217"/>
    </source>
</evidence>
<dbReference type="InterPro" id="IPR037936">
    <property type="entry name" value="UNC5A-D"/>
</dbReference>
<accession>A0A2I0LK08</accession>
<organism evidence="2 3">
    <name type="scientific">Columba livia</name>
    <name type="common">Rock dove</name>
    <dbReference type="NCBI Taxonomy" id="8932"/>
    <lineage>
        <taxon>Eukaryota</taxon>
        <taxon>Metazoa</taxon>
        <taxon>Chordata</taxon>
        <taxon>Craniata</taxon>
        <taxon>Vertebrata</taxon>
        <taxon>Euteleostomi</taxon>
        <taxon>Archelosauria</taxon>
        <taxon>Archosauria</taxon>
        <taxon>Dinosauria</taxon>
        <taxon>Saurischia</taxon>
        <taxon>Theropoda</taxon>
        <taxon>Coelurosauria</taxon>
        <taxon>Aves</taxon>
        <taxon>Neognathae</taxon>
        <taxon>Neoaves</taxon>
        <taxon>Columbimorphae</taxon>
        <taxon>Columbiformes</taxon>
        <taxon>Columbidae</taxon>
        <taxon>Columba</taxon>
    </lineage>
</organism>
<dbReference type="GO" id="GO:0005042">
    <property type="term" value="F:netrin receptor activity"/>
    <property type="evidence" value="ECO:0007669"/>
    <property type="project" value="InterPro"/>
</dbReference>
<name>A0A2I0LK08_COLLI</name>
<dbReference type="PANTHER" id="PTHR12582">
    <property type="entry name" value="NETRIN RECEPTOR UNC5"/>
    <property type="match status" value="1"/>
</dbReference>
<dbReference type="Proteomes" id="UP000053872">
    <property type="component" value="Unassembled WGS sequence"/>
</dbReference>
<dbReference type="InParanoid" id="A0A2I0LK08"/>
<dbReference type="GO" id="GO:0016020">
    <property type="term" value="C:membrane"/>
    <property type="evidence" value="ECO:0007669"/>
    <property type="project" value="InterPro"/>
</dbReference>
<evidence type="ECO:0000313" key="2">
    <source>
        <dbReference type="EMBL" id="PKK17767.1"/>
    </source>
</evidence>
<dbReference type="PANTHER" id="PTHR12582:SF4">
    <property type="entry name" value="NETRIN RECEPTOR UNC5A"/>
    <property type="match status" value="1"/>
</dbReference>
<evidence type="ECO:0000313" key="3">
    <source>
        <dbReference type="Proteomes" id="UP000053872"/>
    </source>
</evidence>
<sequence length="158" mass="17770">DTQDVLKVPGGPHATPPAIRLGVRQDWAPGVQCLLPDRCLCRQEVIQLEKQLGGQLIGAPRVLHFKDSYHNLRLSIHDMPSSLWKSKLLASYQEIPFYHIWSGLQPFLHCTFTLERLSPSTCELACKIWVWQVEGDGQSFTVNFNIAKVRAVPEGPQG</sequence>
<dbReference type="STRING" id="8932.A0A2I0LK08"/>